<dbReference type="GO" id="GO:0006351">
    <property type="term" value="P:DNA-templated transcription"/>
    <property type="evidence" value="ECO:0007669"/>
    <property type="project" value="InterPro"/>
</dbReference>
<dbReference type="CDD" id="cd12148">
    <property type="entry name" value="fungal_TF_MHR"/>
    <property type="match status" value="1"/>
</dbReference>
<gene>
    <name evidence="9" type="ORF">CU097_006109</name>
</gene>
<dbReference type="STRING" id="86630.A0A367J3Q7"/>
<evidence type="ECO:0000256" key="1">
    <source>
        <dbReference type="ARBA" id="ARBA00004123"/>
    </source>
</evidence>
<reference evidence="9 10" key="1">
    <citation type="journal article" date="2018" name="G3 (Bethesda)">
        <title>Phylogenetic and Phylogenomic Definition of Rhizopus Species.</title>
        <authorList>
            <person name="Gryganskyi A.P."/>
            <person name="Golan J."/>
            <person name="Dolatabadi S."/>
            <person name="Mondo S."/>
            <person name="Robb S."/>
            <person name="Idnurm A."/>
            <person name="Muszewska A."/>
            <person name="Steczkiewicz K."/>
            <person name="Masonjones S."/>
            <person name="Liao H.L."/>
            <person name="Gajdeczka M.T."/>
            <person name="Anike F."/>
            <person name="Vuek A."/>
            <person name="Anishchenko I.M."/>
            <person name="Voigt K."/>
            <person name="de Hoog G.S."/>
            <person name="Smith M.E."/>
            <person name="Heitman J."/>
            <person name="Vilgalys R."/>
            <person name="Stajich J.E."/>
        </authorList>
    </citation>
    <scope>NUCLEOTIDE SEQUENCE [LARGE SCALE GENOMIC DNA]</scope>
    <source>
        <strain evidence="9 10">CBS 357.93</strain>
    </source>
</reference>
<dbReference type="Pfam" id="PF00172">
    <property type="entry name" value="Zn_clus"/>
    <property type="match status" value="1"/>
</dbReference>
<evidence type="ECO:0000256" key="7">
    <source>
        <dbReference type="SAM" id="MobiDB-lite"/>
    </source>
</evidence>
<dbReference type="GO" id="GO:0003677">
    <property type="term" value="F:DNA binding"/>
    <property type="evidence" value="ECO:0007669"/>
    <property type="project" value="InterPro"/>
</dbReference>
<dbReference type="InterPro" id="IPR007219">
    <property type="entry name" value="XnlR_reg_dom"/>
</dbReference>
<dbReference type="GO" id="GO:0005634">
    <property type="term" value="C:nucleus"/>
    <property type="evidence" value="ECO:0007669"/>
    <property type="project" value="UniProtKB-SubCell"/>
</dbReference>
<evidence type="ECO:0000313" key="10">
    <source>
        <dbReference type="Proteomes" id="UP000252139"/>
    </source>
</evidence>
<dbReference type="Pfam" id="PF04082">
    <property type="entry name" value="Fungal_trans"/>
    <property type="match status" value="1"/>
</dbReference>
<evidence type="ECO:0000256" key="6">
    <source>
        <dbReference type="ARBA" id="ARBA00023242"/>
    </source>
</evidence>
<evidence type="ECO:0000256" key="2">
    <source>
        <dbReference type="ARBA" id="ARBA00022723"/>
    </source>
</evidence>
<dbReference type="SMART" id="SM00906">
    <property type="entry name" value="Fungal_trans"/>
    <property type="match status" value="1"/>
</dbReference>
<accession>A0A367J3Q7</accession>
<comment type="subcellular location">
    <subcellularLocation>
        <location evidence="1">Nucleus</location>
    </subcellularLocation>
</comment>
<keyword evidence="3" id="KW-0805">Transcription regulation</keyword>
<feature type="domain" description="Zn(2)-C6 fungal-type" evidence="8">
    <location>
        <begin position="21"/>
        <end position="51"/>
    </location>
</feature>
<dbReference type="GO" id="GO:0000981">
    <property type="term" value="F:DNA-binding transcription factor activity, RNA polymerase II-specific"/>
    <property type="evidence" value="ECO:0007669"/>
    <property type="project" value="InterPro"/>
</dbReference>
<protein>
    <recommendedName>
        <fullName evidence="8">Zn(2)-C6 fungal-type domain-containing protein</fullName>
    </recommendedName>
</protein>
<dbReference type="Proteomes" id="UP000252139">
    <property type="component" value="Unassembled WGS sequence"/>
</dbReference>
<dbReference type="AlphaFoldDB" id="A0A367J3Q7"/>
<keyword evidence="10" id="KW-1185">Reference proteome</keyword>
<dbReference type="InterPro" id="IPR050815">
    <property type="entry name" value="TF_fung"/>
</dbReference>
<dbReference type="GO" id="GO:0008270">
    <property type="term" value="F:zinc ion binding"/>
    <property type="evidence" value="ECO:0007669"/>
    <property type="project" value="InterPro"/>
</dbReference>
<feature type="region of interest" description="Disordered" evidence="7">
    <location>
        <begin position="583"/>
        <end position="612"/>
    </location>
</feature>
<feature type="compositionally biased region" description="Low complexity" evidence="7">
    <location>
        <begin position="599"/>
        <end position="611"/>
    </location>
</feature>
<keyword evidence="6" id="KW-0539">Nucleus</keyword>
<dbReference type="PROSITE" id="PS00463">
    <property type="entry name" value="ZN2_CY6_FUNGAL_1"/>
    <property type="match status" value="1"/>
</dbReference>
<dbReference type="CDD" id="cd00067">
    <property type="entry name" value="GAL4"/>
    <property type="match status" value="1"/>
</dbReference>
<comment type="caution">
    <text evidence="9">The sequence shown here is derived from an EMBL/GenBank/DDBJ whole genome shotgun (WGS) entry which is preliminary data.</text>
</comment>
<evidence type="ECO:0000313" key="9">
    <source>
        <dbReference type="EMBL" id="RCH84479.1"/>
    </source>
</evidence>
<dbReference type="Gene3D" id="4.10.240.10">
    <property type="entry name" value="Zn(2)-C6 fungal-type DNA-binding domain"/>
    <property type="match status" value="1"/>
</dbReference>
<dbReference type="PANTHER" id="PTHR47338:SF27">
    <property type="entry name" value="ZN(II)2CYS6 TRANSCRIPTION FACTOR (EUROFUNG)"/>
    <property type="match status" value="1"/>
</dbReference>
<name>A0A367J3Q7_RHIAZ</name>
<evidence type="ECO:0000256" key="4">
    <source>
        <dbReference type="ARBA" id="ARBA00023026"/>
    </source>
</evidence>
<dbReference type="InterPro" id="IPR036864">
    <property type="entry name" value="Zn2-C6_fun-type_DNA-bd_sf"/>
</dbReference>
<evidence type="ECO:0000259" key="8">
    <source>
        <dbReference type="PROSITE" id="PS50048"/>
    </source>
</evidence>
<keyword evidence="5" id="KW-0804">Transcription</keyword>
<proteinExistence type="predicted"/>
<dbReference type="PROSITE" id="PS50048">
    <property type="entry name" value="ZN2_CY6_FUNGAL_2"/>
    <property type="match status" value="1"/>
</dbReference>
<dbReference type="SMART" id="SM00066">
    <property type="entry name" value="GAL4"/>
    <property type="match status" value="1"/>
</dbReference>
<dbReference type="EMBL" id="PJQL01002353">
    <property type="protein sequence ID" value="RCH84479.1"/>
    <property type="molecule type" value="Genomic_DNA"/>
</dbReference>
<sequence length="696" mass="78843">MEEYQNESSMFGKKRVRATQACILCRKKKIKCDGTKPHCLHCQESNLNCEYTESKKRGPRKGYVQLLEDRLAQLERRLAVATNDNLMDDKKEDLDNDFPEPEIVTHLVDLFFQYINSVFPFVHRARLKQSIANGTVSKPLLWSVMAIAARFSDHPSIRTDPPYWAGERYAMKATSLINASLLEPTIANLQFWGIMSCLEYGRASGSKAWTYGGIAVRMCQELGLHKEETLKAPITAPDGTLDYVAMALRRRIFWSCFCIDKFSSTSTNRPQGFEIGDYDVRPPTVAESKILRDPLQAYTVDKVLIDDDPLMGSIGEYLGILEIFGDIAKYMSRAKTDYSSVIWPPIKEHEDLNRRMELWATSLPDIYKFTPDNVKLYRETASENYLNFWLCSHAIYCAGMLSLHRGSLAYSDLSSADIPIETYERIQTSIASCKTHVEIAMEVFSKLRDFCGCNVLPYMGYAAYIFATVLMTSTFSSDSILYDRSSKGLAVLFDTIKLLRPYWPVGERLALTTQDMLAAHSRLYDVQEQEENQTKKYEHNLKQINSPAAKASSVSSTDTGLLSQSMPIPATSSELTYPPTFIDNNVQPYYNQQQPPLPLQQQQQQQQQQQLGVGNNEIDFSSSEFLYDSALFGQMILDTSKPPNMTANMFSYYPPASTSASTTTTTSTSNTPYPIVTPMYHQTPYSAFSYQQPPHH</sequence>
<dbReference type="OrthoDB" id="2123952at2759"/>
<evidence type="ECO:0000256" key="5">
    <source>
        <dbReference type="ARBA" id="ARBA00023163"/>
    </source>
</evidence>
<dbReference type="SUPFAM" id="SSF57701">
    <property type="entry name" value="Zn2/Cys6 DNA-binding domain"/>
    <property type="match status" value="1"/>
</dbReference>
<keyword evidence="2" id="KW-0479">Metal-binding</keyword>
<dbReference type="PANTHER" id="PTHR47338">
    <property type="entry name" value="ZN(II)2CYS6 TRANSCRIPTION FACTOR (EUROFUNG)-RELATED"/>
    <property type="match status" value="1"/>
</dbReference>
<evidence type="ECO:0000256" key="3">
    <source>
        <dbReference type="ARBA" id="ARBA00023015"/>
    </source>
</evidence>
<dbReference type="InterPro" id="IPR001138">
    <property type="entry name" value="Zn2Cys6_DnaBD"/>
</dbReference>
<keyword evidence="4" id="KW-0843">Virulence</keyword>
<organism evidence="9 10">
    <name type="scientific">Rhizopus azygosporus</name>
    <name type="common">Rhizopus microsporus var. azygosporus</name>
    <dbReference type="NCBI Taxonomy" id="86630"/>
    <lineage>
        <taxon>Eukaryota</taxon>
        <taxon>Fungi</taxon>
        <taxon>Fungi incertae sedis</taxon>
        <taxon>Mucoromycota</taxon>
        <taxon>Mucoromycotina</taxon>
        <taxon>Mucoromycetes</taxon>
        <taxon>Mucorales</taxon>
        <taxon>Mucorineae</taxon>
        <taxon>Rhizopodaceae</taxon>
        <taxon>Rhizopus</taxon>
    </lineage>
</organism>